<proteinExistence type="predicted"/>
<gene>
    <name evidence="2" type="ORF">UFOVP621_39</name>
</gene>
<protein>
    <submittedName>
        <fullName evidence="2">Uncharacterized protein</fullName>
    </submittedName>
</protein>
<evidence type="ECO:0000313" key="2">
    <source>
        <dbReference type="EMBL" id="CAB4153017.1"/>
    </source>
</evidence>
<feature type="region of interest" description="Disordered" evidence="1">
    <location>
        <begin position="61"/>
        <end position="82"/>
    </location>
</feature>
<evidence type="ECO:0000256" key="1">
    <source>
        <dbReference type="SAM" id="MobiDB-lite"/>
    </source>
</evidence>
<dbReference type="EMBL" id="LR796586">
    <property type="protein sequence ID" value="CAB4153017.1"/>
    <property type="molecule type" value="Genomic_DNA"/>
</dbReference>
<name>A0A6J5N3Q1_9CAUD</name>
<sequence>MSIKYNGDGIPKLTLNGIDLYIGGKYVLTGSTVFGLGTSSTKDVPTSGNATSTQVVLGDDTRLTNSRTPSGSAGGDLTGTYPNPTLATAGTAGTYTKVTTDTKGRVTSGTTLSASDIPTILQSQVSSLTADLAAKAALAGATFSGDVLVSNGALKINSRRVYVATSAPSGAAAGDIWINVT</sequence>
<reference evidence="2" key="1">
    <citation type="submission" date="2020-04" db="EMBL/GenBank/DDBJ databases">
        <authorList>
            <person name="Chiriac C."/>
            <person name="Salcher M."/>
            <person name="Ghai R."/>
            <person name="Kavagutti S V."/>
        </authorList>
    </citation>
    <scope>NUCLEOTIDE SEQUENCE</scope>
</reference>
<organism evidence="2">
    <name type="scientific">uncultured Caudovirales phage</name>
    <dbReference type="NCBI Taxonomy" id="2100421"/>
    <lineage>
        <taxon>Viruses</taxon>
        <taxon>Duplodnaviria</taxon>
        <taxon>Heunggongvirae</taxon>
        <taxon>Uroviricota</taxon>
        <taxon>Caudoviricetes</taxon>
        <taxon>Peduoviridae</taxon>
        <taxon>Maltschvirus</taxon>
        <taxon>Maltschvirus maltsch</taxon>
    </lineage>
</organism>
<accession>A0A6J5N3Q1</accession>